<feature type="domain" description="Acyl-ACP thioesterase N-terminal hotdog" evidence="12">
    <location>
        <begin position="102"/>
        <end position="235"/>
    </location>
</feature>
<dbReference type="InterPro" id="IPR049427">
    <property type="entry name" value="Acyl-ACP_TE_C"/>
</dbReference>
<dbReference type="CDD" id="cd00586">
    <property type="entry name" value="4HBT"/>
    <property type="match status" value="1"/>
</dbReference>
<evidence type="ECO:0000313" key="15">
    <source>
        <dbReference type="Proteomes" id="UP001497480"/>
    </source>
</evidence>
<dbReference type="GO" id="GO:0009507">
    <property type="term" value="C:chloroplast"/>
    <property type="evidence" value="ECO:0007669"/>
    <property type="project" value="UniProtKB-SubCell"/>
</dbReference>
<keyword evidence="7 11" id="KW-0276">Fatty acid metabolism</keyword>
<comment type="similarity">
    <text evidence="2 11">Belongs to the acyl-ACP thioesterase family.</text>
</comment>
<dbReference type="SUPFAM" id="SSF54637">
    <property type="entry name" value="Thioesterase/thiol ester dehydrase-isomerase"/>
    <property type="match status" value="2"/>
</dbReference>
<dbReference type="PANTHER" id="PTHR31727:SF5">
    <property type="entry name" value="ACYL-[ACYL-CARRIER-PROTEIN] HYDROLASE"/>
    <property type="match status" value="1"/>
</dbReference>
<dbReference type="GO" id="GO:0016297">
    <property type="term" value="F:fatty acyl-[ACP] hydrolase activity"/>
    <property type="evidence" value="ECO:0007669"/>
    <property type="project" value="InterPro"/>
</dbReference>
<keyword evidence="10 11" id="KW-0275">Fatty acid biosynthesis</keyword>
<organism evidence="14 15">
    <name type="scientific">Lupinus luteus</name>
    <name type="common">European yellow lupine</name>
    <dbReference type="NCBI Taxonomy" id="3873"/>
    <lineage>
        <taxon>Eukaryota</taxon>
        <taxon>Viridiplantae</taxon>
        <taxon>Streptophyta</taxon>
        <taxon>Embryophyta</taxon>
        <taxon>Tracheophyta</taxon>
        <taxon>Spermatophyta</taxon>
        <taxon>Magnoliopsida</taxon>
        <taxon>eudicotyledons</taxon>
        <taxon>Gunneridae</taxon>
        <taxon>Pentapetalae</taxon>
        <taxon>rosids</taxon>
        <taxon>fabids</taxon>
        <taxon>Fabales</taxon>
        <taxon>Fabaceae</taxon>
        <taxon>Papilionoideae</taxon>
        <taxon>50 kb inversion clade</taxon>
        <taxon>genistoids sensu lato</taxon>
        <taxon>core genistoids</taxon>
        <taxon>Genisteae</taxon>
        <taxon>Lupinus</taxon>
    </lineage>
</organism>
<sequence>MAATTNIGLQFHTNYVTNKVNMNIAVKARDVLKMGLYSSDQINKLDKKRRFLLVGNLSSNGGSHVVNKINVMKENVIDVPKESLEDAIVAISRGRFVEDKFVYRQNFVVRSYEIGPDRTVTMETLMSFLQETALNHVPSLGTGGPGDDFGVTLEMSLRKLIWVVTRIQVQVHRYSKWGDEIEVDTWFDVAGKNGMRRDWLVRDHNTKEVIARATSTWVVMNKETRRLSKLPDEVKQEGLPFNFSRRAIAIEETDTERIEKLTDDTAEGIRSGMAPRWNDMDANLHVNNVKYIGWMLESVPKEVLKEYNMSSMTLEYRRECTESDLLESMTSPAEKVTGDTNNNSIIPKSNLQYSHLLRLQDNNGEILRARTQWHLKQKKN</sequence>
<evidence type="ECO:0000313" key="14">
    <source>
        <dbReference type="EMBL" id="CAL0319832.1"/>
    </source>
</evidence>
<evidence type="ECO:0000256" key="10">
    <source>
        <dbReference type="ARBA" id="ARBA00023160"/>
    </source>
</evidence>
<keyword evidence="5 11" id="KW-0934">Plastid</keyword>
<comment type="function">
    <text evidence="11">Plays an essential role in chain termination during de novo fatty acid synthesis.</text>
</comment>
<reference evidence="14 15" key="1">
    <citation type="submission" date="2024-03" db="EMBL/GenBank/DDBJ databases">
        <authorList>
            <person name="Martinez-Hernandez J."/>
        </authorList>
    </citation>
    <scope>NUCLEOTIDE SEQUENCE [LARGE SCALE GENOMIC DNA]</scope>
</reference>
<protein>
    <recommendedName>
        <fullName evidence="11">Acyl-[acyl-carrier-protein] hydrolase</fullName>
        <ecNumber evidence="11">3.1.2.-</ecNumber>
    </recommendedName>
</protein>
<feature type="domain" description="Acyl-ACP thioesterase-like C-terminal" evidence="13">
    <location>
        <begin position="265"/>
        <end position="374"/>
    </location>
</feature>
<comment type="subcellular location">
    <subcellularLocation>
        <location evidence="1 11">Plastid</location>
        <location evidence="1 11">Chloroplast</location>
    </subcellularLocation>
</comment>
<keyword evidence="4 11" id="KW-0150">Chloroplast</keyword>
<evidence type="ECO:0000256" key="4">
    <source>
        <dbReference type="ARBA" id="ARBA00022528"/>
    </source>
</evidence>
<dbReference type="EC" id="3.1.2.-" evidence="11"/>
<evidence type="ECO:0000256" key="9">
    <source>
        <dbReference type="ARBA" id="ARBA00023098"/>
    </source>
</evidence>
<evidence type="ECO:0000256" key="3">
    <source>
        <dbReference type="ARBA" id="ARBA00022516"/>
    </source>
</evidence>
<dbReference type="FunFam" id="3.10.129.10:FF:000014">
    <property type="entry name" value="Acyl-[acyl-carrier-protein] hydrolase"/>
    <property type="match status" value="1"/>
</dbReference>
<keyword evidence="9 11" id="KW-0443">Lipid metabolism</keyword>
<evidence type="ECO:0000259" key="13">
    <source>
        <dbReference type="Pfam" id="PF20791"/>
    </source>
</evidence>
<evidence type="ECO:0000256" key="6">
    <source>
        <dbReference type="ARBA" id="ARBA00022801"/>
    </source>
</evidence>
<dbReference type="AlphaFoldDB" id="A0AAV1XFB2"/>
<evidence type="ECO:0000256" key="5">
    <source>
        <dbReference type="ARBA" id="ARBA00022640"/>
    </source>
</evidence>
<dbReference type="Pfam" id="PF20791">
    <property type="entry name" value="Acyl-ACP_TE_C"/>
    <property type="match status" value="1"/>
</dbReference>
<evidence type="ECO:0000256" key="7">
    <source>
        <dbReference type="ARBA" id="ARBA00022832"/>
    </source>
</evidence>
<dbReference type="InterPro" id="IPR002864">
    <property type="entry name" value="Acyl-ACP_thioesterase_NHD"/>
</dbReference>
<evidence type="ECO:0000256" key="8">
    <source>
        <dbReference type="ARBA" id="ARBA00022946"/>
    </source>
</evidence>
<evidence type="ECO:0000256" key="11">
    <source>
        <dbReference type="RuleBase" id="RU363096"/>
    </source>
</evidence>
<keyword evidence="3 11" id="KW-0444">Lipid biosynthesis</keyword>
<dbReference type="Proteomes" id="UP001497480">
    <property type="component" value="Unassembled WGS sequence"/>
</dbReference>
<dbReference type="Gene3D" id="3.10.129.10">
    <property type="entry name" value="Hotdog Thioesterase"/>
    <property type="match status" value="1"/>
</dbReference>
<evidence type="ECO:0000259" key="12">
    <source>
        <dbReference type="Pfam" id="PF01643"/>
    </source>
</evidence>
<dbReference type="GO" id="GO:0000036">
    <property type="term" value="F:acyl carrier activity"/>
    <property type="evidence" value="ECO:0007669"/>
    <property type="project" value="TreeGrafter"/>
</dbReference>
<dbReference type="PANTHER" id="PTHR31727">
    <property type="entry name" value="OLEOYL-ACYL CARRIER PROTEIN THIOESTERASE 1, CHLOROPLASTIC"/>
    <property type="match status" value="1"/>
</dbReference>
<dbReference type="InterPro" id="IPR045023">
    <property type="entry name" value="FATA/B"/>
</dbReference>
<evidence type="ECO:0000256" key="1">
    <source>
        <dbReference type="ARBA" id="ARBA00004229"/>
    </source>
</evidence>
<comment type="caution">
    <text evidence="14">The sequence shown here is derived from an EMBL/GenBank/DDBJ whole genome shotgun (WGS) entry which is preliminary data.</text>
</comment>
<dbReference type="InterPro" id="IPR029069">
    <property type="entry name" value="HotDog_dom_sf"/>
</dbReference>
<keyword evidence="15" id="KW-1185">Reference proteome</keyword>
<keyword evidence="6 11" id="KW-0378">Hydrolase</keyword>
<dbReference type="Pfam" id="PF01643">
    <property type="entry name" value="Acyl-ACP_TE"/>
    <property type="match status" value="1"/>
</dbReference>
<name>A0AAV1XFB2_LUPLU</name>
<accession>A0AAV1XFB2</accession>
<dbReference type="EMBL" id="CAXHTB010000014">
    <property type="protein sequence ID" value="CAL0319832.1"/>
    <property type="molecule type" value="Genomic_DNA"/>
</dbReference>
<gene>
    <name evidence="14" type="ORF">LLUT_LOCUS20892</name>
</gene>
<proteinExistence type="inferred from homology"/>
<keyword evidence="8" id="KW-0809">Transit peptide</keyword>
<evidence type="ECO:0000256" key="2">
    <source>
        <dbReference type="ARBA" id="ARBA00006500"/>
    </source>
</evidence>